<dbReference type="PANTHER" id="PTHR11895">
    <property type="entry name" value="TRANSAMIDASE"/>
    <property type="match status" value="1"/>
</dbReference>
<dbReference type="InterPro" id="IPR036928">
    <property type="entry name" value="AS_sf"/>
</dbReference>
<dbReference type="Pfam" id="PF01425">
    <property type="entry name" value="Amidase"/>
    <property type="match status" value="1"/>
</dbReference>
<name>A0A7S9D5J0_9BRAD</name>
<dbReference type="AlphaFoldDB" id="A0A7S9D5J0"/>
<dbReference type="EMBL" id="CP061379">
    <property type="protein sequence ID" value="QPF90769.1"/>
    <property type="molecule type" value="Genomic_DNA"/>
</dbReference>
<dbReference type="SUPFAM" id="SSF75304">
    <property type="entry name" value="Amidase signature (AS) enzymes"/>
    <property type="match status" value="1"/>
</dbReference>
<proteinExistence type="predicted"/>
<reference evidence="2 3" key="1">
    <citation type="submission" date="2020-09" db="EMBL/GenBank/DDBJ databases">
        <title>Complete genomes of bradyrhizobia occurring on native shrubby legumes in Australia.</title>
        <authorList>
            <person name="Lafay B."/>
        </authorList>
    </citation>
    <scope>NUCLEOTIDE SEQUENCE [LARGE SCALE GENOMIC DNA]</scope>
    <source>
        <strain evidence="2 3">BDV5040</strain>
    </source>
</reference>
<dbReference type="GO" id="GO:0004040">
    <property type="term" value="F:amidase activity"/>
    <property type="evidence" value="ECO:0007669"/>
    <property type="project" value="UniProtKB-EC"/>
</dbReference>
<keyword evidence="3" id="KW-1185">Reference proteome</keyword>
<dbReference type="RefSeq" id="WP_195800352.1">
    <property type="nucleotide sequence ID" value="NZ_CP061379.1"/>
</dbReference>
<dbReference type="PANTHER" id="PTHR11895:SF173">
    <property type="entry name" value="GLUTAMYL-TRNA AMIDOTRANSFERASE SUBUNIT A"/>
    <property type="match status" value="1"/>
</dbReference>
<evidence type="ECO:0000259" key="1">
    <source>
        <dbReference type="Pfam" id="PF01425"/>
    </source>
</evidence>
<dbReference type="InterPro" id="IPR023631">
    <property type="entry name" value="Amidase_dom"/>
</dbReference>
<gene>
    <name evidence="2" type="ORF">IC761_30520</name>
</gene>
<sequence>MSAAELIGMNLAELTEAYASRALSPVEVLRTTLSHAEEVNTAINALFSFRPEQALASAQQSEARWKSGAALGPLDGVPMTVKDSVAMIGWPYFHGIGANRALPPSNYDSPPALALHEAGAVIFAKATMPDCGLMASGISSLHGITRNPWGLAWNTGGSSAGAGASVAGGAGYVSVGTDIAGSVRLPAAHCGLAGLKPTHGRVPHLPADTMRMAGPMGRSVDDIARLLTVLTRQDERDTWSLPADGVRYHERLKCDVKGLKIGVLTDMGFGMKPEAVVRETVEAAGKLLADAGAVVEPFVSPLDYDAYEAIDLFLQVRGYLEYTSLPPHSDTARDINPYVRAWSLGGAKHSGTDLYRALGRIAKMKAALLAAFEGWDYVISPTLPVVNFPAEEPGVSRDMPLAHTHFAAMFNQTCQPASTVCMAFDSRHLPIGVQVIGHRFDDLGVLQVTKALEDMRTVKMDWPFKPRA</sequence>
<evidence type="ECO:0000313" key="3">
    <source>
        <dbReference type="Proteomes" id="UP000594621"/>
    </source>
</evidence>
<dbReference type="KEGG" id="bcou:IC761_30520"/>
<organism evidence="2 3">
    <name type="scientific">Bradyrhizobium commune</name>
    <dbReference type="NCBI Taxonomy" id="83627"/>
    <lineage>
        <taxon>Bacteria</taxon>
        <taxon>Pseudomonadati</taxon>
        <taxon>Pseudomonadota</taxon>
        <taxon>Alphaproteobacteria</taxon>
        <taxon>Hyphomicrobiales</taxon>
        <taxon>Nitrobacteraceae</taxon>
        <taxon>Bradyrhizobium</taxon>
    </lineage>
</organism>
<dbReference type="NCBIfam" id="NF005450">
    <property type="entry name" value="PRK07042.1"/>
    <property type="match status" value="1"/>
</dbReference>
<dbReference type="InterPro" id="IPR000120">
    <property type="entry name" value="Amidase"/>
</dbReference>
<accession>A0A7S9D5J0</accession>
<dbReference type="Gene3D" id="3.90.1300.10">
    <property type="entry name" value="Amidase signature (AS) domain"/>
    <property type="match status" value="1"/>
</dbReference>
<protein>
    <submittedName>
        <fullName evidence="2">Amidase</fullName>
        <ecNumber evidence="2">3.5.1.4</ecNumber>
    </submittedName>
</protein>
<dbReference type="EC" id="3.5.1.4" evidence="2"/>
<dbReference type="Proteomes" id="UP000594621">
    <property type="component" value="Chromosome"/>
</dbReference>
<keyword evidence="2" id="KW-0378">Hydrolase</keyword>
<evidence type="ECO:0000313" key="2">
    <source>
        <dbReference type="EMBL" id="QPF90769.1"/>
    </source>
</evidence>
<feature type="domain" description="Amidase" evidence="1">
    <location>
        <begin position="27"/>
        <end position="445"/>
    </location>
</feature>